<evidence type="ECO:0000313" key="7">
    <source>
        <dbReference type="EMBL" id="KAK3302022.1"/>
    </source>
</evidence>
<evidence type="ECO:0000313" key="8">
    <source>
        <dbReference type="Proteomes" id="UP001273166"/>
    </source>
</evidence>
<dbReference type="GO" id="GO:0005634">
    <property type="term" value="C:nucleus"/>
    <property type="evidence" value="ECO:0007669"/>
    <property type="project" value="TreeGrafter"/>
</dbReference>
<gene>
    <name evidence="7" type="ORF">B0T15DRAFT_403224</name>
</gene>
<dbReference type="EMBL" id="JAUDZG010000007">
    <property type="protein sequence ID" value="KAK3302022.1"/>
    <property type="molecule type" value="Genomic_DNA"/>
</dbReference>
<feature type="region of interest" description="Disordered" evidence="4">
    <location>
        <begin position="1"/>
        <end position="57"/>
    </location>
</feature>
<dbReference type="GO" id="GO:0000435">
    <property type="term" value="P:positive regulation of transcription from RNA polymerase II promoter by galactose"/>
    <property type="evidence" value="ECO:0007669"/>
    <property type="project" value="TreeGrafter"/>
</dbReference>
<evidence type="ECO:0000256" key="4">
    <source>
        <dbReference type="SAM" id="MobiDB-lite"/>
    </source>
</evidence>
<keyword evidence="5" id="KW-0812">Transmembrane</keyword>
<dbReference type="RefSeq" id="XP_062717802.1">
    <property type="nucleotide sequence ID" value="XM_062865194.1"/>
</dbReference>
<dbReference type="CDD" id="cd12148">
    <property type="entry name" value="fungal_TF_MHR"/>
    <property type="match status" value="1"/>
</dbReference>
<dbReference type="GO" id="GO:0008270">
    <property type="term" value="F:zinc ion binding"/>
    <property type="evidence" value="ECO:0007669"/>
    <property type="project" value="InterPro"/>
</dbReference>
<dbReference type="GO" id="GO:0006351">
    <property type="term" value="P:DNA-templated transcription"/>
    <property type="evidence" value="ECO:0007669"/>
    <property type="project" value="InterPro"/>
</dbReference>
<name>A0AAJ0GLD1_9PEZI</name>
<evidence type="ECO:0000256" key="3">
    <source>
        <dbReference type="ARBA" id="ARBA00023242"/>
    </source>
</evidence>
<comment type="caution">
    <text evidence="7">The sequence shown here is derived from an EMBL/GenBank/DDBJ whole genome shotgun (WGS) entry which is preliminary data.</text>
</comment>
<sequence>MQPWGQIRKNEQQSGSSSMAGMAAQLPLSVSEHARQGSFQTSRKLPNRSNANGLSEETNIYTETRMLQDQTGRLLYIGDASTLSILQLIRIIVENTAGSDMGSPFIDDPKRHRILESVIDIPANVHIPSPLPDRETADVLIASYFTNTCGLSEILDRPSFLRSVEECYNDPPSANNYFLCNLFLVLAIGLLLAAPAPDSPEDAVIQKQLSARPDRAEIFFRSARSMCDPGAGFEDADFWSIQALALMTIYMLIVSKRNTAYAYLGMAVRSAYAMGIHREETMRDVIFTPDEMRVRRNLWKTLFVLDRFLAATLGRPTAISEDDCSCKILREGDAVDIRAVGGPAFDQVHASSLDACVETCHVIGVTLKVFSKRRISTERVQEIVDMSRNWDQASSTQAYRRQSGGGPTAAHGMACLHVNLFSLHSLILLTRQLFVMHNWMLVEERSGGKKAPQIRESAMARFSEACVVASYRTIKLAVSAYEDGYLPRRNPFVIYFIFAASLVILMNQFSSLYHTDEYEETMHHARTIMAYCAEIDPQAQRVLDIITRFSEVVTKWTKAHAYPAPQLSDDFSCLYNQPARSGQTSEHASRLPAVNTTIQERRSSQAISRSDPGLLTPPSLPKLPLLDILSAQIPSAALETRMGGVTPPHTHAHSISLAGARSSISAHSSIASSEPLSGNIEFEFDGLWNNFITHLPPVSTVAPGLNSLASQFPPPVIGTPTEPYGAYSTPVIRMLPPIQAHSNAPLFRAGFG</sequence>
<dbReference type="GO" id="GO:0000978">
    <property type="term" value="F:RNA polymerase II cis-regulatory region sequence-specific DNA binding"/>
    <property type="evidence" value="ECO:0007669"/>
    <property type="project" value="TreeGrafter"/>
</dbReference>
<evidence type="ECO:0000256" key="2">
    <source>
        <dbReference type="ARBA" id="ARBA00023163"/>
    </source>
</evidence>
<feature type="compositionally biased region" description="Polar residues" evidence="4">
    <location>
        <begin position="37"/>
        <end position="57"/>
    </location>
</feature>
<dbReference type="AlphaFoldDB" id="A0AAJ0GLD1"/>
<dbReference type="PANTHER" id="PTHR47424:SF9">
    <property type="entry name" value="TAH-2"/>
    <property type="match status" value="1"/>
</dbReference>
<feature type="compositionally biased region" description="Low complexity" evidence="4">
    <location>
        <begin position="12"/>
        <end position="25"/>
    </location>
</feature>
<feature type="transmembrane region" description="Helical" evidence="5">
    <location>
        <begin position="178"/>
        <end position="196"/>
    </location>
</feature>
<feature type="transmembrane region" description="Helical" evidence="5">
    <location>
        <begin position="492"/>
        <end position="513"/>
    </location>
</feature>
<dbReference type="GO" id="GO:0000981">
    <property type="term" value="F:DNA-binding transcription factor activity, RNA polymerase II-specific"/>
    <property type="evidence" value="ECO:0007669"/>
    <property type="project" value="TreeGrafter"/>
</dbReference>
<dbReference type="InterPro" id="IPR051127">
    <property type="entry name" value="Fungal_SecMet_Regulators"/>
</dbReference>
<dbReference type="PANTHER" id="PTHR47424">
    <property type="entry name" value="REGULATORY PROTEIN GAL4"/>
    <property type="match status" value="1"/>
</dbReference>
<keyword evidence="1" id="KW-0805">Transcription regulation</keyword>
<proteinExistence type="predicted"/>
<keyword evidence="8" id="KW-1185">Reference proteome</keyword>
<dbReference type="Proteomes" id="UP001273166">
    <property type="component" value="Unassembled WGS sequence"/>
</dbReference>
<keyword evidence="5" id="KW-0472">Membrane</keyword>
<protein>
    <submittedName>
        <fullName evidence="7">Fungal-specific transcription factor domain-containing protein</fullName>
    </submittedName>
</protein>
<accession>A0AAJ0GLD1</accession>
<keyword evidence="5" id="KW-1133">Transmembrane helix</keyword>
<keyword evidence="3" id="KW-0539">Nucleus</keyword>
<feature type="transmembrane region" description="Helical" evidence="5">
    <location>
        <begin position="238"/>
        <end position="254"/>
    </location>
</feature>
<organism evidence="7 8">
    <name type="scientific">Chaetomium strumarium</name>
    <dbReference type="NCBI Taxonomy" id="1170767"/>
    <lineage>
        <taxon>Eukaryota</taxon>
        <taxon>Fungi</taxon>
        <taxon>Dikarya</taxon>
        <taxon>Ascomycota</taxon>
        <taxon>Pezizomycotina</taxon>
        <taxon>Sordariomycetes</taxon>
        <taxon>Sordariomycetidae</taxon>
        <taxon>Sordariales</taxon>
        <taxon>Chaetomiaceae</taxon>
        <taxon>Chaetomium</taxon>
    </lineage>
</organism>
<dbReference type="SMART" id="SM00906">
    <property type="entry name" value="Fungal_trans"/>
    <property type="match status" value="1"/>
</dbReference>
<keyword evidence="2" id="KW-0804">Transcription</keyword>
<feature type="domain" description="Xylanolytic transcriptional activator regulatory" evidence="6">
    <location>
        <begin position="260"/>
        <end position="335"/>
    </location>
</feature>
<dbReference type="InterPro" id="IPR007219">
    <property type="entry name" value="XnlR_reg_dom"/>
</dbReference>
<evidence type="ECO:0000256" key="5">
    <source>
        <dbReference type="SAM" id="Phobius"/>
    </source>
</evidence>
<reference evidence="7" key="1">
    <citation type="journal article" date="2023" name="Mol. Phylogenet. Evol.">
        <title>Genome-scale phylogeny and comparative genomics of the fungal order Sordariales.</title>
        <authorList>
            <person name="Hensen N."/>
            <person name="Bonometti L."/>
            <person name="Westerberg I."/>
            <person name="Brannstrom I.O."/>
            <person name="Guillou S."/>
            <person name="Cros-Aarteil S."/>
            <person name="Calhoun S."/>
            <person name="Haridas S."/>
            <person name="Kuo A."/>
            <person name="Mondo S."/>
            <person name="Pangilinan J."/>
            <person name="Riley R."/>
            <person name="LaButti K."/>
            <person name="Andreopoulos B."/>
            <person name="Lipzen A."/>
            <person name="Chen C."/>
            <person name="Yan M."/>
            <person name="Daum C."/>
            <person name="Ng V."/>
            <person name="Clum A."/>
            <person name="Steindorff A."/>
            <person name="Ohm R.A."/>
            <person name="Martin F."/>
            <person name="Silar P."/>
            <person name="Natvig D.O."/>
            <person name="Lalanne C."/>
            <person name="Gautier V."/>
            <person name="Ament-Velasquez S.L."/>
            <person name="Kruys A."/>
            <person name="Hutchinson M.I."/>
            <person name="Powell A.J."/>
            <person name="Barry K."/>
            <person name="Miller A.N."/>
            <person name="Grigoriev I.V."/>
            <person name="Debuchy R."/>
            <person name="Gladieux P."/>
            <person name="Hiltunen Thoren M."/>
            <person name="Johannesson H."/>
        </authorList>
    </citation>
    <scope>NUCLEOTIDE SEQUENCE</scope>
    <source>
        <strain evidence="7">CBS 333.67</strain>
    </source>
</reference>
<reference evidence="7" key="2">
    <citation type="submission" date="2023-06" db="EMBL/GenBank/DDBJ databases">
        <authorList>
            <consortium name="Lawrence Berkeley National Laboratory"/>
            <person name="Mondo S.J."/>
            <person name="Hensen N."/>
            <person name="Bonometti L."/>
            <person name="Westerberg I."/>
            <person name="Brannstrom I.O."/>
            <person name="Guillou S."/>
            <person name="Cros-Aarteil S."/>
            <person name="Calhoun S."/>
            <person name="Haridas S."/>
            <person name="Kuo A."/>
            <person name="Pangilinan J."/>
            <person name="Riley R."/>
            <person name="Labutti K."/>
            <person name="Andreopoulos B."/>
            <person name="Lipzen A."/>
            <person name="Chen C."/>
            <person name="Yanf M."/>
            <person name="Daum C."/>
            <person name="Ng V."/>
            <person name="Clum A."/>
            <person name="Steindorff A."/>
            <person name="Ohm R."/>
            <person name="Martin F."/>
            <person name="Silar P."/>
            <person name="Natvig D."/>
            <person name="Lalanne C."/>
            <person name="Gautier V."/>
            <person name="Ament-Velasquez S.L."/>
            <person name="Kruys A."/>
            <person name="Hutchinson M.I."/>
            <person name="Powell A.J."/>
            <person name="Barry K."/>
            <person name="Miller A.N."/>
            <person name="Grigoriev I.V."/>
            <person name="Debuchy R."/>
            <person name="Gladieux P."/>
            <person name="Thoren M.H."/>
            <person name="Johannesson H."/>
        </authorList>
    </citation>
    <scope>NUCLEOTIDE SEQUENCE</scope>
    <source>
        <strain evidence="7">CBS 333.67</strain>
    </source>
</reference>
<dbReference type="Pfam" id="PF04082">
    <property type="entry name" value="Fungal_trans"/>
    <property type="match status" value="1"/>
</dbReference>
<evidence type="ECO:0000256" key="1">
    <source>
        <dbReference type="ARBA" id="ARBA00023015"/>
    </source>
</evidence>
<dbReference type="GeneID" id="87884023"/>
<evidence type="ECO:0000259" key="6">
    <source>
        <dbReference type="SMART" id="SM00906"/>
    </source>
</evidence>